<dbReference type="AlphaFoldDB" id="A0A3M3A8Q9"/>
<protein>
    <submittedName>
        <fullName evidence="1">Uncharacterized protein</fullName>
    </submittedName>
</protein>
<name>A0A3M3A8Q9_PSEYM</name>
<proteinExistence type="predicted"/>
<comment type="caution">
    <text evidence="1">The sequence shown here is derived from an EMBL/GenBank/DDBJ whole genome shotgun (WGS) entry which is preliminary data.</text>
</comment>
<dbReference type="Proteomes" id="UP000282378">
    <property type="component" value="Unassembled WGS sequence"/>
</dbReference>
<evidence type="ECO:0000313" key="2">
    <source>
        <dbReference type="Proteomes" id="UP000282378"/>
    </source>
</evidence>
<dbReference type="EMBL" id="RBNL01000799">
    <property type="protein sequence ID" value="RML96872.1"/>
    <property type="molecule type" value="Genomic_DNA"/>
</dbReference>
<gene>
    <name evidence="1" type="ORF">APX70_200349</name>
</gene>
<organism evidence="1 2">
    <name type="scientific">Pseudomonas syringae pv. maculicola</name>
    <dbReference type="NCBI Taxonomy" id="59511"/>
    <lineage>
        <taxon>Bacteria</taxon>
        <taxon>Pseudomonadati</taxon>
        <taxon>Pseudomonadota</taxon>
        <taxon>Gammaproteobacteria</taxon>
        <taxon>Pseudomonadales</taxon>
        <taxon>Pseudomonadaceae</taxon>
        <taxon>Pseudomonas</taxon>
    </lineage>
</organism>
<accession>A0A3M3A8Q9</accession>
<evidence type="ECO:0000313" key="1">
    <source>
        <dbReference type="EMBL" id="RML96872.1"/>
    </source>
</evidence>
<sequence length="39" mass="4217">MLTSPAKAHITPMMPKIQSFTACTLMPDNRVASMLLPTA</sequence>
<reference evidence="1 2" key="1">
    <citation type="submission" date="2018-08" db="EMBL/GenBank/DDBJ databases">
        <title>Recombination of ecologically and evolutionarily significant loci maintains genetic cohesion in the Pseudomonas syringae species complex.</title>
        <authorList>
            <person name="Dillon M."/>
            <person name="Thakur S."/>
            <person name="Almeida R.N.D."/>
            <person name="Weir B.S."/>
            <person name="Guttman D.S."/>
        </authorList>
    </citation>
    <scope>NUCLEOTIDE SEQUENCE [LARGE SCALE GENOMIC DNA]</scope>
    <source>
        <strain evidence="1 2">88_10</strain>
    </source>
</reference>